<accession>A0ABR1F4A0</accession>
<name>A0ABR1F4A0_9ASCO</name>
<dbReference type="InterPro" id="IPR046869">
    <property type="entry name" value="SLM1/RGC1-like_PH"/>
</dbReference>
<protein>
    <recommendedName>
        <fullName evidence="3">PH domain-containing protein</fullName>
    </recommendedName>
</protein>
<evidence type="ECO:0000259" key="3">
    <source>
        <dbReference type="PROSITE" id="PS50003"/>
    </source>
</evidence>
<reference evidence="4 5" key="1">
    <citation type="submission" date="2024-03" db="EMBL/GenBank/DDBJ databases">
        <title>Genome-scale model development and genomic sequencing of the oleaginous clade Lipomyces.</title>
        <authorList>
            <consortium name="Lawrence Berkeley National Laboratory"/>
            <person name="Czajka J.J."/>
            <person name="Han Y."/>
            <person name="Kim J."/>
            <person name="Mondo S.J."/>
            <person name="Hofstad B.A."/>
            <person name="Robles A."/>
            <person name="Haridas S."/>
            <person name="Riley R."/>
            <person name="LaButti K."/>
            <person name="Pangilinan J."/>
            <person name="Andreopoulos W."/>
            <person name="Lipzen A."/>
            <person name="Yan J."/>
            <person name="Wang M."/>
            <person name="Ng V."/>
            <person name="Grigoriev I.V."/>
            <person name="Spatafora J.W."/>
            <person name="Magnuson J.K."/>
            <person name="Baker S.E."/>
            <person name="Pomraning K.R."/>
        </authorList>
    </citation>
    <scope>NUCLEOTIDE SEQUENCE [LARGE SCALE GENOMIC DNA]</scope>
    <source>
        <strain evidence="4 5">Phaff 52-87</strain>
    </source>
</reference>
<keyword evidence="1" id="KW-0597">Phosphoprotein</keyword>
<dbReference type="PROSITE" id="PS50003">
    <property type="entry name" value="PH_DOMAIN"/>
    <property type="match status" value="1"/>
</dbReference>
<feature type="domain" description="PH" evidence="3">
    <location>
        <begin position="317"/>
        <end position="426"/>
    </location>
</feature>
<dbReference type="EMBL" id="JBBJBU010000007">
    <property type="protein sequence ID" value="KAK7204642.1"/>
    <property type="molecule type" value="Genomic_DNA"/>
</dbReference>
<dbReference type="SUPFAM" id="SSF50729">
    <property type="entry name" value="PH domain-like"/>
    <property type="match status" value="1"/>
</dbReference>
<dbReference type="InterPro" id="IPR001849">
    <property type="entry name" value="PH_domain"/>
</dbReference>
<dbReference type="Pfam" id="PF20400">
    <property type="entry name" value="BAR_4"/>
    <property type="match status" value="1"/>
</dbReference>
<dbReference type="Proteomes" id="UP001498771">
    <property type="component" value="Unassembled WGS sequence"/>
</dbReference>
<keyword evidence="5" id="KW-1185">Reference proteome</keyword>
<dbReference type="InterPro" id="IPR011993">
    <property type="entry name" value="PH-like_dom_sf"/>
</dbReference>
<evidence type="ECO:0000256" key="2">
    <source>
        <dbReference type="SAM" id="MobiDB-lite"/>
    </source>
</evidence>
<feature type="compositionally biased region" description="Low complexity" evidence="2">
    <location>
        <begin position="75"/>
        <end position="105"/>
    </location>
</feature>
<sequence length="557" mass="60401">MASLEDAIPLEIIDPTNILLRRLESWRHVTSMLEDYVEAHRVLYHNQARDYEKISKAVLEAPHFDAVETPADLSSTASIAPSEPAAPALSTAPTAATTTATNPATREGISGGFFTLREKSEALINAANEAEHNIKSSVVPHVERLSHDVKEHIKGLKSTGLKGVKEVERARGLTQKQIEALGQYSSSFGVFSGKAEPLKDPYVINRAILMHLESQISKENAQTDSLLTIQKDFKTFEAHVVSGIRQAFTLMDQVQNTFWDFQRQAYGAITQSFLAIPDDLEWNQFCTANKDVLADESVPKRSIDRVRYANMNHESTIPLIEGVLQRKGTMTLSKAYNSAYYVITPSKYMHQFASKDYNQSTEPEWSLYLPDANVGAPYAQETGKNKFKITGRDALGTITRKHTFEFKTSTYDDLQKWWQIIHEVATSGNTPLSPRGTMSSTASSVAPPTAASVFSAAPASEVAASEAPASAIPVAGTPLAPSTVAPAASTVAAASPTEVAAAESPVSEISESAAPPTEVATAIPTEPVATPAHEYVDAQDIVDNVTPDDSVSQVWRA</sequence>
<organism evidence="4 5">
    <name type="scientific">Myxozyma melibiosi</name>
    <dbReference type="NCBI Taxonomy" id="54550"/>
    <lineage>
        <taxon>Eukaryota</taxon>
        <taxon>Fungi</taxon>
        <taxon>Dikarya</taxon>
        <taxon>Ascomycota</taxon>
        <taxon>Saccharomycotina</taxon>
        <taxon>Lipomycetes</taxon>
        <taxon>Lipomycetales</taxon>
        <taxon>Lipomycetaceae</taxon>
        <taxon>Myxozyma</taxon>
    </lineage>
</organism>
<feature type="region of interest" description="Disordered" evidence="2">
    <location>
        <begin position="75"/>
        <end position="109"/>
    </location>
</feature>
<proteinExistence type="predicted"/>
<evidence type="ECO:0000313" key="4">
    <source>
        <dbReference type="EMBL" id="KAK7204642.1"/>
    </source>
</evidence>
<dbReference type="PANTHER" id="PTHR31941">
    <property type="entry name" value="CYTOSKELETAL SIGNALING PROTEIN SLM1"/>
    <property type="match status" value="1"/>
</dbReference>
<dbReference type="RefSeq" id="XP_064767675.1">
    <property type="nucleotide sequence ID" value="XM_064912818.1"/>
</dbReference>
<dbReference type="InterPro" id="IPR046868">
    <property type="entry name" value="BAR_4"/>
</dbReference>
<dbReference type="Gene3D" id="2.30.29.30">
    <property type="entry name" value="Pleckstrin-homology domain (PH domain)/Phosphotyrosine-binding domain (PTB)"/>
    <property type="match status" value="1"/>
</dbReference>
<dbReference type="GeneID" id="90038330"/>
<dbReference type="Pfam" id="PF20399">
    <property type="entry name" value="PH_20"/>
    <property type="match status" value="1"/>
</dbReference>
<gene>
    <name evidence="4" type="ORF">BZA70DRAFT_279667</name>
</gene>
<evidence type="ECO:0000256" key="1">
    <source>
        <dbReference type="ARBA" id="ARBA00022553"/>
    </source>
</evidence>
<evidence type="ECO:0000313" key="5">
    <source>
        <dbReference type="Proteomes" id="UP001498771"/>
    </source>
</evidence>
<comment type="caution">
    <text evidence="4">The sequence shown here is derived from an EMBL/GenBank/DDBJ whole genome shotgun (WGS) entry which is preliminary data.</text>
</comment>
<dbReference type="PANTHER" id="PTHR31941:SF1">
    <property type="entry name" value="CYTOSKELETAL SIGNALING PROTEIN SLM1"/>
    <property type="match status" value="1"/>
</dbReference>
<dbReference type="SMART" id="SM00233">
    <property type="entry name" value="PH"/>
    <property type="match status" value="1"/>
</dbReference>